<reference evidence="2" key="1">
    <citation type="submission" date="2015-04" db="UniProtKB">
        <authorList>
            <consortium name="EnsemblPlants"/>
        </authorList>
    </citation>
    <scope>IDENTIFICATION</scope>
</reference>
<dbReference type="HOGENOM" id="CLU_2562223_0_0_1"/>
<name>A0A0E0D6U8_9ORYZ</name>
<feature type="compositionally biased region" description="Basic residues" evidence="1">
    <location>
        <begin position="65"/>
        <end position="82"/>
    </location>
</feature>
<sequence length="82" mass="9128">MARPRGDSARFAVAWRARRALFRRTADTEVAGERGRGQGDTVEAGGRVPCAHRNTGRRSGDGDVRRRRRTGLARRGRGGRRQ</sequence>
<evidence type="ECO:0000256" key="1">
    <source>
        <dbReference type="SAM" id="MobiDB-lite"/>
    </source>
</evidence>
<reference evidence="2" key="2">
    <citation type="submission" date="2018-05" db="EMBL/GenBank/DDBJ databases">
        <title>OmerRS3 (Oryza meridionalis Reference Sequence Version 3).</title>
        <authorList>
            <person name="Zhang J."/>
            <person name="Kudrna D."/>
            <person name="Lee S."/>
            <person name="Talag J."/>
            <person name="Welchert J."/>
            <person name="Wing R.A."/>
        </authorList>
    </citation>
    <scope>NUCLEOTIDE SEQUENCE [LARGE SCALE GENOMIC DNA]</scope>
    <source>
        <strain evidence="2">cv. OR44</strain>
    </source>
</reference>
<dbReference type="Gramene" id="OMERI03G31410.1">
    <property type="protein sequence ID" value="OMERI03G31410.1"/>
    <property type="gene ID" value="OMERI03G31410"/>
</dbReference>
<evidence type="ECO:0000313" key="2">
    <source>
        <dbReference type="EnsemblPlants" id="OMERI03G31410.1"/>
    </source>
</evidence>
<dbReference type="EnsemblPlants" id="OMERI03G31410.1">
    <property type="protein sequence ID" value="OMERI03G31410.1"/>
    <property type="gene ID" value="OMERI03G31410"/>
</dbReference>
<accession>A0A0E0D6U8</accession>
<dbReference type="AlphaFoldDB" id="A0A0E0D6U8"/>
<keyword evidence="3" id="KW-1185">Reference proteome</keyword>
<feature type="region of interest" description="Disordered" evidence="1">
    <location>
        <begin position="27"/>
        <end position="82"/>
    </location>
</feature>
<organism evidence="2">
    <name type="scientific">Oryza meridionalis</name>
    <dbReference type="NCBI Taxonomy" id="40149"/>
    <lineage>
        <taxon>Eukaryota</taxon>
        <taxon>Viridiplantae</taxon>
        <taxon>Streptophyta</taxon>
        <taxon>Embryophyta</taxon>
        <taxon>Tracheophyta</taxon>
        <taxon>Spermatophyta</taxon>
        <taxon>Magnoliopsida</taxon>
        <taxon>Liliopsida</taxon>
        <taxon>Poales</taxon>
        <taxon>Poaceae</taxon>
        <taxon>BOP clade</taxon>
        <taxon>Oryzoideae</taxon>
        <taxon>Oryzeae</taxon>
        <taxon>Oryzinae</taxon>
        <taxon>Oryza</taxon>
    </lineage>
</organism>
<dbReference type="Proteomes" id="UP000008021">
    <property type="component" value="Chromosome 3"/>
</dbReference>
<proteinExistence type="predicted"/>
<protein>
    <submittedName>
        <fullName evidence="2">Uncharacterized protein</fullName>
    </submittedName>
</protein>
<evidence type="ECO:0000313" key="3">
    <source>
        <dbReference type="Proteomes" id="UP000008021"/>
    </source>
</evidence>
<feature type="compositionally biased region" description="Basic and acidic residues" evidence="1">
    <location>
        <begin position="27"/>
        <end position="37"/>
    </location>
</feature>